<accession>A0A6P1DYB4</accession>
<reference evidence="3 4" key="2">
    <citation type="submission" date="2020-02" db="EMBL/GenBank/DDBJ databases">
        <title>Genome sequences of Thiorhodococcus mannitoliphagus and Thiorhodococcus minor, purple sulfur photosynthetic bacteria in the gammaproteobacterial family, Chromatiaceae.</title>
        <authorList>
            <person name="Aviles F.A."/>
            <person name="Meyer T.E."/>
            <person name="Kyndt J.A."/>
        </authorList>
    </citation>
    <scope>NUCLEOTIDE SEQUENCE [LARGE SCALE GENOMIC DNA]</scope>
    <source>
        <strain evidence="3 4">DSM 18266</strain>
    </source>
</reference>
<gene>
    <name evidence="3" type="ORF">G3480_19525</name>
</gene>
<evidence type="ECO:0000256" key="2">
    <source>
        <dbReference type="SAM" id="SignalP"/>
    </source>
</evidence>
<dbReference type="EMBL" id="JAAIJR010000102">
    <property type="protein sequence ID" value="NEX22470.1"/>
    <property type="molecule type" value="Genomic_DNA"/>
</dbReference>
<reference evidence="4" key="1">
    <citation type="journal article" date="2020" name="Microbiol. Resour. Announc.">
        <title>Draft Genome Sequences of Thiorhodococcus mannitoliphagus and Thiorhodococcus minor, Purple Sulfur Photosynthetic Bacteria in the Gammaproteobacterial Family Chromatiaceae.</title>
        <authorList>
            <person name="Aviles F.A."/>
            <person name="Meyer T.E."/>
            <person name="Kyndt J.A."/>
        </authorList>
    </citation>
    <scope>NUCLEOTIDE SEQUENCE [LARGE SCALE GENOMIC DNA]</scope>
    <source>
        <strain evidence="4">DSM 18266</strain>
    </source>
</reference>
<proteinExistence type="predicted"/>
<feature type="region of interest" description="Disordered" evidence="1">
    <location>
        <begin position="57"/>
        <end position="77"/>
    </location>
</feature>
<protein>
    <recommendedName>
        <fullName evidence="5">Ysc84 actin-binding domain-containing protein</fullName>
    </recommendedName>
</protein>
<evidence type="ECO:0008006" key="5">
    <source>
        <dbReference type="Google" id="ProtNLM"/>
    </source>
</evidence>
<evidence type="ECO:0000313" key="3">
    <source>
        <dbReference type="EMBL" id="NEX22470.1"/>
    </source>
</evidence>
<feature type="chain" id="PRO_5026845941" description="Ysc84 actin-binding domain-containing protein" evidence="2">
    <location>
        <begin position="21"/>
        <end position="237"/>
    </location>
</feature>
<dbReference type="Proteomes" id="UP000471640">
    <property type="component" value="Unassembled WGS sequence"/>
</dbReference>
<evidence type="ECO:0000256" key="1">
    <source>
        <dbReference type="SAM" id="MobiDB-lite"/>
    </source>
</evidence>
<feature type="signal peptide" evidence="2">
    <location>
        <begin position="1"/>
        <end position="20"/>
    </location>
</feature>
<keyword evidence="2" id="KW-0732">Signal</keyword>
<comment type="caution">
    <text evidence="3">The sequence shown here is derived from an EMBL/GenBank/DDBJ whole genome shotgun (WGS) entry which is preliminary data.</text>
</comment>
<name>A0A6P1DYB4_9GAMM</name>
<sequence length="237" mass="24834">MKIHSLLVVFLVSMPVVGNAQTAFDALKEGAAKAARTVGETTKGAVNAAGKVAGQATDSVKETVDSTQKSLSDEATPEATRAKLDAMAKTTLARLFADEPGSRALFDRSAGYAVFDKREASFYVVAGYGRGVAVNARTGARVYMKMATTGAGLSVGLGGFASQLVILFEDGAAYQTFVTEGLDATAEVGTMAGQQKDQLALRFNEGKAVFVLTGRGWKIAAKLTGSRYWSDDALNAR</sequence>
<dbReference type="AlphaFoldDB" id="A0A6P1DYB4"/>
<evidence type="ECO:0000313" key="4">
    <source>
        <dbReference type="Proteomes" id="UP000471640"/>
    </source>
</evidence>
<organism evidence="3 4">
    <name type="scientific">Thiorhodococcus mannitoliphagus</name>
    <dbReference type="NCBI Taxonomy" id="329406"/>
    <lineage>
        <taxon>Bacteria</taxon>
        <taxon>Pseudomonadati</taxon>
        <taxon>Pseudomonadota</taxon>
        <taxon>Gammaproteobacteria</taxon>
        <taxon>Chromatiales</taxon>
        <taxon>Chromatiaceae</taxon>
        <taxon>Thiorhodococcus</taxon>
    </lineage>
</organism>
<keyword evidence="4" id="KW-1185">Reference proteome</keyword>